<accession>A0A7Y9IY23</accession>
<proteinExistence type="predicted"/>
<keyword evidence="2" id="KW-1185">Reference proteome</keyword>
<comment type="caution">
    <text evidence="1">The sequence shown here is derived from an EMBL/GenBank/DDBJ whole genome shotgun (WGS) entry which is preliminary data.</text>
</comment>
<name>A0A7Y9IY23_9BURK</name>
<dbReference type="AlphaFoldDB" id="A0A7Y9IY23"/>
<gene>
    <name evidence="1" type="ORF">FHW18_004396</name>
</gene>
<evidence type="ECO:0000313" key="2">
    <source>
        <dbReference type="Proteomes" id="UP000542125"/>
    </source>
</evidence>
<dbReference type="Proteomes" id="UP000542125">
    <property type="component" value="Unassembled WGS sequence"/>
</dbReference>
<sequence length="33" mass="3459">MAISNQVVDGCNTLFVAINKVMDHASNVVAPSI</sequence>
<organism evidence="1 2">
    <name type="scientific">Pigmentiphaga litoralis</name>
    <dbReference type="NCBI Taxonomy" id="516702"/>
    <lineage>
        <taxon>Bacteria</taxon>
        <taxon>Pseudomonadati</taxon>
        <taxon>Pseudomonadota</taxon>
        <taxon>Betaproteobacteria</taxon>
        <taxon>Burkholderiales</taxon>
        <taxon>Alcaligenaceae</taxon>
        <taxon>Pigmentiphaga</taxon>
    </lineage>
</organism>
<reference evidence="1 2" key="1">
    <citation type="submission" date="2020-07" db="EMBL/GenBank/DDBJ databases">
        <title>Genomic Encyclopedia of Type Strains, Phase IV (KMG-V): Genome sequencing to study the core and pangenomes of soil and plant-associated prokaryotes.</title>
        <authorList>
            <person name="Whitman W."/>
        </authorList>
    </citation>
    <scope>NUCLEOTIDE SEQUENCE [LARGE SCALE GENOMIC DNA]</scope>
    <source>
        <strain evidence="1 2">SAS40</strain>
    </source>
</reference>
<evidence type="ECO:0000313" key="1">
    <source>
        <dbReference type="EMBL" id="NYE85089.1"/>
    </source>
</evidence>
<dbReference type="EMBL" id="JACBYR010000002">
    <property type="protein sequence ID" value="NYE85089.1"/>
    <property type="molecule type" value="Genomic_DNA"/>
</dbReference>
<protein>
    <submittedName>
        <fullName evidence="1">Uncharacterized protein</fullName>
    </submittedName>
</protein>